<evidence type="ECO:0000256" key="4">
    <source>
        <dbReference type="ARBA" id="ARBA00023125"/>
    </source>
</evidence>
<sequence length="256" mass="28215">MHPGILTIRIANCNPLYLFKMKLLLIEDEPAVVSVITRGLTEAGYEVSVAPDGATGLKLALDNHSFTLIILDVMLPGLNGIEVCKAIRGAAIATPILMLTALGTTENIVMGLDSGADDYLVKPFKLAELEARIRSLLRRKSNAAVPVINSSLLQMGNLSLDTDTKAATRAGNNIQLTATEYRLLEFLLKNPRRVLSRMEILEQVWGIDFNMNTKVVDVYINYLRKKINKNNQPELIQTVTGLGYMMKETTPDEDTA</sequence>
<dbReference type="Gene3D" id="1.10.10.10">
    <property type="entry name" value="Winged helix-like DNA-binding domain superfamily/Winged helix DNA-binding domain"/>
    <property type="match status" value="1"/>
</dbReference>
<evidence type="ECO:0000256" key="3">
    <source>
        <dbReference type="ARBA" id="ARBA00023015"/>
    </source>
</evidence>
<evidence type="ECO:0000313" key="10">
    <source>
        <dbReference type="EMBL" id="RAJ83173.1"/>
    </source>
</evidence>
<keyword evidence="2" id="KW-0902">Two-component regulatory system</keyword>
<dbReference type="SMART" id="SM00862">
    <property type="entry name" value="Trans_reg_C"/>
    <property type="match status" value="1"/>
</dbReference>
<dbReference type="GO" id="GO:0032993">
    <property type="term" value="C:protein-DNA complex"/>
    <property type="evidence" value="ECO:0007669"/>
    <property type="project" value="TreeGrafter"/>
</dbReference>
<evidence type="ECO:0000256" key="1">
    <source>
        <dbReference type="ARBA" id="ARBA00022553"/>
    </source>
</evidence>
<dbReference type="FunFam" id="3.40.50.2300:FF:000001">
    <property type="entry name" value="DNA-binding response regulator PhoB"/>
    <property type="match status" value="1"/>
</dbReference>
<dbReference type="PANTHER" id="PTHR48111:SF22">
    <property type="entry name" value="REGULATOR OF RPOS"/>
    <property type="match status" value="1"/>
</dbReference>
<evidence type="ECO:0000256" key="6">
    <source>
        <dbReference type="PROSITE-ProRule" id="PRU00169"/>
    </source>
</evidence>
<dbReference type="Proteomes" id="UP000249819">
    <property type="component" value="Unassembled WGS sequence"/>
</dbReference>
<dbReference type="GO" id="GO:0000156">
    <property type="term" value="F:phosphorelay response regulator activity"/>
    <property type="evidence" value="ECO:0007669"/>
    <property type="project" value="TreeGrafter"/>
</dbReference>
<dbReference type="AlphaFoldDB" id="A0A327W3E2"/>
<evidence type="ECO:0000256" key="7">
    <source>
        <dbReference type="PROSITE-ProRule" id="PRU01091"/>
    </source>
</evidence>
<keyword evidence="1 6" id="KW-0597">Phosphoprotein</keyword>
<keyword evidence="5" id="KW-0804">Transcription</keyword>
<dbReference type="SUPFAM" id="SSF52172">
    <property type="entry name" value="CheY-like"/>
    <property type="match status" value="1"/>
</dbReference>
<dbReference type="InterPro" id="IPR001789">
    <property type="entry name" value="Sig_transdc_resp-reg_receiver"/>
</dbReference>
<accession>A0A327W3E2</accession>
<feature type="DNA-binding region" description="OmpR/PhoB-type" evidence="7">
    <location>
        <begin position="150"/>
        <end position="248"/>
    </location>
</feature>
<keyword evidence="11" id="KW-1185">Reference proteome</keyword>
<dbReference type="SUPFAM" id="SSF46894">
    <property type="entry name" value="C-terminal effector domain of the bipartite response regulators"/>
    <property type="match status" value="1"/>
</dbReference>
<dbReference type="CDD" id="cd19935">
    <property type="entry name" value="REC_OmpR_CusR-like"/>
    <property type="match status" value="1"/>
</dbReference>
<evidence type="ECO:0000313" key="11">
    <source>
        <dbReference type="Proteomes" id="UP000249819"/>
    </source>
</evidence>
<dbReference type="Pfam" id="PF00072">
    <property type="entry name" value="Response_reg"/>
    <property type="match status" value="1"/>
</dbReference>
<dbReference type="PROSITE" id="PS51755">
    <property type="entry name" value="OMPR_PHOB"/>
    <property type="match status" value="1"/>
</dbReference>
<comment type="caution">
    <text evidence="10">The sequence shown here is derived from an EMBL/GenBank/DDBJ whole genome shotgun (WGS) entry which is preliminary data.</text>
</comment>
<evidence type="ECO:0000256" key="2">
    <source>
        <dbReference type="ARBA" id="ARBA00023012"/>
    </source>
</evidence>
<dbReference type="InterPro" id="IPR036388">
    <property type="entry name" value="WH-like_DNA-bd_sf"/>
</dbReference>
<feature type="domain" description="OmpR/PhoB-type" evidence="9">
    <location>
        <begin position="150"/>
        <end position="248"/>
    </location>
</feature>
<dbReference type="PROSITE" id="PS50110">
    <property type="entry name" value="RESPONSE_REGULATORY"/>
    <property type="match status" value="1"/>
</dbReference>
<dbReference type="InterPro" id="IPR011006">
    <property type="entry name" value="CheY-like_superfamily"/>
</dbReference>
<dbReference type="FunFam" id="1.10.10.10:FF:000005">
    <property type="entry name" value="Two-component system response regulator"/>
    <property type="match status" value="1"/>
</dbReference>
<protein>
    <submittedName>
        <fullName evidence="10">DNA-binding response OmpR family regulator</fullName>
    </submittedName>
</protein>
<proteinExistence type="predicted"/>
<dbReference type="InterPro" id="IPR039420">
    <property type="entry name" value="WalR-like"/>
</dbReference>
<evidence type="ECO:0000259" key="8">
    <source>
        <dbReference type="PROSITE" id="PS50110"/>
    </source>
</evidence>
<keyword evidence="3" id="KW-0805">Transcription regulation</keyword>
<dbReference type="GO" id="GO:0005829">
    <property type="term" value="C:cytosol"/>
    <property type="evidence" value="ECO:0007669"/>
    <property type="project" value="TreeGrafter"/>
</dbReference>
<evidence type="ECO:0000259" key="9">
    <source>
        <dbReference type="PROSITE" id="PS51755"/>
    </source>
</evidence>
<feature type="modified residue" description="4-aspartylphosphate" evidence="6">
    <location>
        <position position="72"/>
    </location>
</feature>
<dbReference type="GO" id="GO:0006355">
    <property type="term" value="P:regulation of DNA-templated transcription"/>
    <property type="evidence" value="ECO:0007669"/>
    <property type="project" value="InterPro"/>
</dbReference>
<name>A0A327W3E2_9BACT</name>
<gene>
    <name evidence="10" type="ORF">CLV59_103133</name>
</gene>
<evidence type="ECO:0000256" key="5">
    <source>
        <dbReference type="ARBA" id="ARBA00023163"/>
    </source>
</evidence>
<dbReference type="EMBL" id="QLMA01000003">
    <property type="protein sequence ID" value="RAJ83173.1"/>
    <property type="molecule type" value="Genomic_DNA"/>
</dbReference>
<dbReference type="InterPro" id="IPR001867">
    <property type="entry name" value="OmpR/PhoB-type_DNA-bd"/>
</dbReference>
<organism evidence="10 11">
    <name type="scientific">Chitinophaga dinghuensis</name>
    <dbReference type="NCBI Taxonomy" id="1539050"/>
    <lineage>
        <taxon>Bacteria</taxon>
        <taxon>Pseudomonadati</taxon>
        <taxon>Bacteroidota</taxon>
        <taxon>Chitinophagia</taxon>
        <taxon>Chitinophagales</taxon>
        <taxon>Chitinophagaceae</taxon>
        <taxon>Chitinophaga</taxon>
    </lineage>
</organism>
<dbReference type="Pfam" id="PF00486">
    <property type="entry name" value="Trans_reg_C"/>
    <property type="match status" value="1"/>
</dbReference>
<dbReference type="InterPro" id="IPR016032">
    <property type="entry name" value="Sig_transdc_resp-reg_C-effctor"/>
</dbReference>
<dbReference type="Gene3D" id="3.40.50.2300">
    <property type="match status" value="1"/>
</dbReference>
<dbReference type="SMART" id="SM00448">
    <property type="entry name" value="REC"/>
    <property type="match status" value="1"/>
</dbReference>
<dbReference type="Gene3D" id="6.10.250.690">
    <property type="match status" value="1"/>
</dbReference>
<dbReference type="PANTHER" id="PTHR48111">
    <property type="entry name" value="REGULATOR OF RPOS"/>
    <property type="match status" value="1"/>
</dbReference>
<reference evidence="10 11" key="1">
    <citation type="submission" date="2018-06" db="EMBL/GenBank/DDBJ databases">
        <title>Genomic Encyclopedia of Archaeal and Bacterial Type Strains, Phase II (KMG-II): from individual species to whole genera.</title>
        <authorList>
            <person name="Goeker M."/>
        </authorList>
    </citation>
    <scope>NUCLEOTIDE SEQUENCE [LARGE SCALE GENOMIC DNA]</scope>
    <source>
        <strain evidence="10 11">DSM 29821</strain>
    </source>
</reference>
<keyword evidence="4 7" id="KW-0238">DNA-binding</keyword>
<feature type="domain" description="Response regulatory" evidence="8">
    <location>
        <begin position="22"/>
        <end position="137"/>
    </location>
</feature>
<dbReference type="GO" id="GO:0000976">
    <property type="term" value="F:transcription cis-regulatory region binding"/>
    <property type="evidence" value="ECO:0007669"/>
    <property type="project" value="TreeGrafter"/>
</dbReference>
<dbReference type="CDD" id="cd00383">
    <property type="entry name" value="trans_reg_C"/>
    <property type="match status" value="1"/>
</dbReference>